<proteinExistence type="predicted"/>
<protein>
    <submittedName>
        <fullName evidence="1">Uncharacterized protein</fullName>
    </submittedName>
</protein>
<name>A0A0F9PY32_9ZZZZ</name>
<dbReference type="EMBL" id="LAZR01001957">
    <property type="protein sequence ID" value="KKN36560.1"/>
    <property type="molecule type" value="Genomic_DNA"/>
</dbReference>
<gene>
    <name evidence="1" type="ORF">LCGC14_0772290</name>
</gene>
<comment type="caution">
    <text evidence="1">The sequence shown here is derived from an EMBL/GenBank/DDBJ whole genome shotgun (WGS) entry which is preliminary data.</text>
</comment>
<organism evidence="1">
    <name type="scientific">marine sediment metagenome</name>
    <dbReference type="NCBI Taxonomy" id="412755"/>
    <lineage>
        <taxon>unclassified sequences</taxon>
        <taxon>metagenomes</taxon>
        <taxon>ecological metagenomes</taxon>
    </lineage>
</organism>
<dbReference type="AlphaFoldDB" id="A0A0F9PY32"/>
<reference evidence="1" key="1">
    <citation type="journal article" date="2015" name="Nature">
        <title>Complex archaea that bridge the gap between prokaryotes and eukaryotes.</title>
        <authorList>
            <person name="Spang A."/>
            <person name="Saw J.H."/>
            <person name="Jorgensen S.L."/>
            <person name="Zaremba-Niedzwiedzka K."/>
            <person name="Martijn J."/>
            <person name="Lind A.E."/>
            <person name="van Eijk R."/>
            <person name="Schleper C."/>
            <person name="Guy L."/>
            <person name="Ettema T.J."/>
        </authorList>
    </citation>
    <scope>NUCLEOTIDE SEQUENCE</scope>
</reference>
<sequence>MTNAVKVRKAKPTTEQTFRAKWTQITERHEALVERAESYLDQEAAKLFFLSKGSLTQEAMAEIVGKSEAWVSRRVQFGAFLQFLPMGKNHKSPPKNLSERRFRGYWEKTSGGNHNIRFKQVAAMMEEEVTLTAPSKEINDGINDKFADGKWHHHDKLQAALCGNGDETALAYALSRIRLQNTGKLMLEERLSTGGKNKYRFTKLTDKLYRTRIATLIAELEPFLKDAIQHIRFEIPVDANKMTRHDLENIRRVIESYRN</sequence>
<evidence type="ECO:0000313" key="1">
    <source>
        <dbReference type="EMBL" id="KKN36560.1"/>
    </source>
</evidence>
<accession>A0A0F9PY32</accession>